<dbReference type="InterPro" id="IPR013155">
    <property type="entry name" value="M/V/L/I-tRNA-synth_anticd-bd"/>
</dbReference>
<organism evidence="21 22">
    <name type="scientific">Glomus cerebriforme</name>
    <dbReference type="NCBI Taxonomy" id="658196"/>
    <lineage>
        <taxon>Eukaryota</taxon>
        <taxon>Fungi</taxon>
        <taxon>Fungi incertae sedis</taxon>
        <taxon>Mucoromycota</taxon>
        <taxon>Glomeromycotina</taxon>
        <taxon>Glomeromycetes</taxon>
        <taxon>Glomerales</taxon>
        <taxon>Glomeraceae</taxon>
        <taxon>Glomus</taxon>
    </lineage>
</organism>
<evidence type="ECO:0000256" key="1">
    <source>
        <dbReference type="ARBA" id="ARBA00004173"/>
    </source>
</evidence>
<keyword evidence="17" id="KW-0812">Transmembrane</keyword>
<dbReference type="Proteomes" id="UP000265703">
    <property type="component" value="Unassembled WGS sequence"/>
</dbReference>
<dbReference type="InterPro" id="IPR002303">
    <property type="entry name" value="Valyl-tRNA_ligase"/>
</dbReference>
<comment type="caution">
    <text evidence="21">The sequence shown here is derived from an EMBL/GenBank/DDBJ whole genome shotgun (WGS) entry which is preliminary data.</text>
</comment>
<evidence type="ECO:0000256" key="7">
    <source>
        <dbReference type="ARBA" id="ARBA00022741"/>
    </source>
</evidence>
<comment type="subcellular location">
    <subcellularLocation>
        <location evidence="2">Cytoplasm</location>
    </subcellularLocation>
    <subcellularLocation>
        <location evidence="1">Mitochondrion</location>
    </subcellularLocation>
</comment>
<dbReference type="EMBL" id="QKYT01000381">
    <property type="protein sequence ID" value="RIA86117.1"/>
    <property type="molecule type" value="Genomic_DNA"/>
</dbReference>
<evidence type="ECO:0000259" key="20">
    <source>
        <dbReference type="Pfam" id="PF10458"/>
    </source>
</evidence>
<reference evidence="21 22" key="1">
    <citation type="submission" date="2018-06" db="EMBL/GenBank/DDBJ databases">
        <title>Comparative genomics reveals the genomic features of Rhizophagus irregularis, R. cerebriforme, R. diaphanum and Gigaspora rosea, and their symbiotic lifestyle signature.</title>
        <authorList>
            <person name="Morin E."/>
            <person name="San Clemente H."/>
            <person name="Chen E.C.H."/>
            <person name="De La Providencia I."/>
            <person name="Hainaut M."/>
            <person name="Kuo A."/>
            <person name="Kohler A."/>
            <person name="Murat C."/>
            <person name="Tang N."/>
            <person name="Roy S."/>
            <person name="Loubradou J."/>
            <person name="Henrissat B."/>
            <person name="Grigoriev I.V."/>
            <person name="Corradi N."/>
            <person name="Roux C."/>
            <person name="Martin F.M."/>
        </authorList>
    </citation>
    <scope>NUCLEOTIDE SEQUENCE [LARGE SCALE GENOMIC DNA]</scope>
    <source>
        <strain evidence="21 22">DAOM 227022</strain>
    </source>
</reference>
<dbReference type="HAMAP" id="MF_02004">
    <property type="entry name" value="Val_tRNA_synth_type1"/>
    <property type="match status" value="1"/>
</dbReference>
<dbReference type="Pfam" id="PF08264">
    <property type="entry name" value="Anticodon_1"/>
    <property type="match status" value="1"/>
</dbReference>
<evidence type="ECO:0000256" key="6">
    <source>
        <dbReference type="ARBA" id="ARBA00022598"/>
    </source>
</evidence>
<evidence type="ECO:0000313" key="22">
    <source>
        <dbReference type="Proteomes" id="UP000265703"/>
    </source>
</evidence>
<dbReference type="Gene3D" id="3.40.50.620">
    <property type="entry name" value="HUPs"/>
    <property type="match status" value="2"/>
</dbReference>
<accession>A0A397SQA3</accession>
<keyword evidence="7 15" id="KW-0547">Nucleotide-binding</keyword>
<dbReference type="Pfam" id="PF00133">
    <property type="entry name" value="tRNA-synt_1"/>
    <property type="match status" value="1"/>
</dbReference>
<evidence type="ECO:0000256" key="12">
    <source>
        <dbReference type="ARBA" id="ARBA00040837"/>
    </source>
</evidence>
<dbReference type="SUPFAM" id="SSF52374">
    <property type="entry name" value="Nucleotidylyl transferase"/>
    <property type="match status" value="1"/>
</dbReference>
<evidence type="ECO:0000313" key="21">
    <source>
        <dbReference type="EMBL" id="RIA86117.1"/>
    </source>
</evidence>
<dbReference type="FunFam" id="1.10.730.10:FF:000009">
    <property type="entry name" value="Valine--tRNA ligase, mitochondrial"/>
    <property type="match status" value="1"/>
</dbReference>
<name>A0A397SQA3_9GLOM</name>
<evidence type="ECO:0000256" key="17">
    <source>
        <dbReference type="SAM" id="Phobius"/>
    </source>
</evidence>
<dbReference type="NCBIfam" id="NF004349">
    <property type="entry name" value="PRK05729.1"/>
    <property type="match status" value="1"/>
</dbReference>
<evidence type="ECO:0000259" key="18">
    <source>
        <dbReference type="Pfam" id="PF00133"/>
    </source>
</evidence>
<feature type="compositionally biased region" description="Basic and acidic residues" evidence="16">
    <location>
        <begin position="61"/>
        <end position="70"/>
    </location>
</feature>
<dbReference type="SUPFAM" id="SSF46589">
    <property type="entry name" value="tRNA-binding arm"/>
    <property type="match status" value="1"/>
</dbReference>
<feature type="domain" description="Methionyl/Valyl/Leucyl/Isoleucyl-tRNA synthetase anticodon-binding" evidence="19">
    <location>
        <begin position="809"/>
        <end position="962"/>
    </location>
</feature>
<dbReference type="PROSITE" id="PS00178">
    <property type="entry name" value="AA_TRNA_LIGASE_I"/>
    <property type="match status" value="1"/>
</dbReference>
<dbReference type="InterPro" id="IPR019499">
    <property type="entry name" value="Val-tRNA_synth_tRNA-bd"/>
</dbReference>
<dbReference type="InterPro" id="IPR014729">
    <property type="entry name" value="Rossmann-like_a/b/a_fold"/>
</dbReference>
<feature type="compositionally biased region" description="Polar residues" evidence="16">
    <location>
        <begin position="49"/>
        <end position="60"/>
    </location>
</feature>
<sequence>MSDSKEQAPGSEAAAIALSFTGVIGPVLCFIVIVFLLLWNFRISRTPVKSDNTGATTTKSKNAEKNEAKRQAKLAKFAAKQAKFTKPTEGEKKKEKEKKPKGDKASKKEEFIDNTPPGEKKDMSKPMASAYNPKVVEAAWYAWWEKQGFFKPELTPDGKSKPEGLFVVPAPPPNVTGSLHIGHGLTVAIQDTLIRWNRMLGKTVLFNPGIDHAGISTQSVVEKKLWVEKKQTRHDLGRESFVNEIWKWKNKYGDRIHSQLKRLGGSYDWERSVFTMDEKPNRAVTETFCRLQEEGIIYRSTRLINWCVRLNTSLSNLEVENKEISGRTLLSVPGYNPEEKFEFGVLTSFGYPIENSDEKIVIATTRPETMLGDTGIAVHPSDERYKHLHGKFAIHPFNGRKLPIILDDIIVDMAFGTGAVKITPAHDFNDFEVGKRHNLEFINILNDDGTLNANGAPFQGMKRFHARKAVVDALMEKGLYIGTVENPMIVPICSKSGDVIEPLLKPQWWVNCSDMAKEAMKAVEEGKLRISPKTSEKEWFRWLDNIQDWCISRQLWWGHQVPAYFINLSNQDQDLSDGKYWVSGRNVEEAQEKAKKKFPDVDFKLERDPDVLDTWFSSGLWPFSIFGWPDKTSDLETFYPTSLLETGWDILFFWVARMVMLGIKLTGQVPFNEVFCHAMIRDAHGRKMSKSLGNVIDPVDVIQGISLEELHAKLYEGNLDAREIEKAKAGQKADFANGIPECGTDALRFALCAYTSGGRDINLDILRVEGYRKFCNKLWNATKFALMKLGDDFKPRENAKMTGKESLAEQWILHKLNQSAIETNKSLHERNFMVATTAIYNFWLYELCDVYIELIKPLTDADMSITNNVERKQSAQDTLYTCLEAGLKLLHPFMPFVTEELYQRLPRRSGDDIPTIVKAKYPVEEPEYHNPQAEEQFDLVFSVIKAARSLTVEYNIQSNASLFIQAASETTASLLASQERSIVTLVKSAKSVHVFQKGETIPAGCALSTVNDEINVLLMVKGFVDIDAEVSKFQKKLDKTTQSLITLQKKTSIPDYENKVPEDVREANETKLKAYQAEIDALNHSIQIFLKLKD</sequence>
<evidence type="ECO:0000256" key="11">
    <source>
        <dbReference type="ARBA" id="ARBA00029936"/>
    </source>
</evidence>
<dbReference type="Gene3D" id="1.10.730.10">
    <property type="entry name" value="Isoleucyl-tRNA Synthetase, Domain 1"/>
    <property type="match status" value="1"/>
</dbReference>
<gene>
    <name evidence="21" type="ORF">C1645_780354</name>
</gene>
<feature type="transmembrane region" description="Helical" evidence="17">
    <location>
        <begin position="12"/>
        <end position="39"/>
    </location>
</feature>
<proteinExistence type="inferred from homology"/>
<dbReference type="SUPFAM" id="SSF50677">
    <property type="entry name" value="ValRS/IleRS/LeuRS editing domain"/>
    <property type="match status" value="1"/>
</dbReference>
<dbReference type="Gene3D" id="1.10.287.380">
    <property type="entry name" value="Valyl-tRNA synthetase, C-terminal domain"/>
    <property type="match status" value="1"/>
</dbReference>
<dbReference type="CDD" id="cd07962">
    <property type="entry name" value="Anticodon_Ia_Val"/>
    <property type="match status" value="1"/>
</dbReference>
<evidence type="ECO:0000259" key="19">
    <source>
        <dbReference type="Pfam" id="PF08264"/>
    </source>
</evidence>
<dbReference type="PANTHER" id="PTHR11946:SF109">
    <property type="entry name" value="VALINE--TRNA LIGASE"/>
    <property type="match status" value="1"/>
</dbReference>
<dbReference type="GO" id="GO:0005739">
    <property type="term" value="C:mitochondrion"/>
    <property type="evidence" value="ECO:0007669"/>
    <property type="project" value="UniProtKB-SubCell"/>
</dbReference>
<dbReference type="Pfam" id="PF10458">
    <property type="entry name" value="Val_tRNA-synt_C"/>
    <property type="match status" value="1"/>
</dbReference>
<comment type="catalytic activity">
    <reaction evidence="13">
        <text>tRNA(Val) + L-valine + ATP = L-valyl-tRNA(Val) + AMP + diphosphate</text>
        <dbReference type="Rhea" id="RHEA:10704"/>
        <dbReference type="Rhea" id="RHEA-COMP:9672"/>
        <dbReference type="Rhea" id="RHEA-COMP:9708"/>
        <dbReference type="ChEBI" id="CHEBI:30616"/>
        <dbReference type="ChEBI" id="CHEBI:33019"/>
        <dbReference type="ChEBI" id="CHEBI:57762"/>
        <dbReference type="ChEBI" id="CHEBI:78442"/>
        <dbReference type="ChEBI" id="CHEBI:78537"/>
        <dbReference type="ChEBI" id="CHEBI:456215"/>
        <dbReference type="EC" id="6.1.1.9"/>
    </reaction>
</comment>
<dbReference type="InterPro" id="IPR033705">
    <property type="entry name" value="Anticodon_Ia_Val"/>
</dbReference>
<dbReference type="GO" id="GO:0005829">
    <property type="term" value="C:cytosol"/>
    <property type="evidence" value="ECO:0007669"/>
    <property type="project" value="TreeGrafter"/>
</dbReference>
<keyword evidence="9 15" id="KW-0648">Protein biosynthesis</keyword>
<dbReference type="FunFam" id="3.40.50.620:FF:000078">
    <property type="entry name" value="Valine--tRNA ligase, mitochondrial"/>
    <property type="match status" value="1"/>
</dbReference>
<dbReference type="InterPro" id="IPR002300">
    <property type="entry name" value="aa-tRNA-synth_Ia"/>
</dbReference>
<keyword evidence="5" id="KW-0963">Cytoplasm</keyword>
<dbReference type="OrthoDB" id="629407at2759"/>
<dbReference type="InterPro" id="IPR001412">
    <property type="entry name" value="aa-tRNA-synth_I_CS"/>
</dbReference>
<protein>
    <recommendedName>
        <fullName evidence="14">Probable valine--tRNA ligase, cytoplasmic</fullName>
        <ecNumber evidence="4">6.1.1.9</ecNumber>
    </recommendedName>
    <alternativeName>
        <fullName evidence="12">Valine--tRNA ligase, mitochondrial</fullName>
    </alternativeName>
    <alternativeName>
        <fullName evidence="11">Valyl-tRNA synthetase</fullName>
    </alternativeName>
</protein>
<evidence type="ECO:0000256" key="13">
    <source>
        <dbReference type="ARBA" id="ARBA00047552"/>
    </source>
</evidence>
<evidence type="ECO:0000256" key="5">
    <source>
        <dbReference type="ARBA" id="ARBA00022490"/>
    </source>
</evidence>
<feature type="domain" description="Aminoacyl-tRNA synthetase class Ia" evidence="18">
    <location>
        <begin position="140"/>
        <end position="764"/>
    </location>
</feature>
<feature type="compositionally biased region" description="Low complexity" evidence="16">
    <location>
        <begin position="74"/>
        <end position="85"/>
    </location>
</feature>
<dbReference type="GO" id="GO:0006438">
    <property type="term" value="P:valyl-tRNA aminoacylation"/>
    <property type="evidence" value="ECO:0007669"/>
    <property type="project" value="InterPro"/>
</dbReference>
<dbReference type="FunFam" id="3.90.740.10:FF:000005">
    <property type="entry name" value="Valine--tRNA ligase, mitochondrial"/>
    <property type="match status" value="1"/>
</dbReference>
<keyword evidence="17" id="KW-0472">Membrane</keyword>
<evidence type="ECO:0000256" key="10">
    <source>
        <dbReference type="ARBA" id="ARBA00023146"/>
    </source>
</evidence>
<feature type="domain" description="Valyl-tRNA synthetase tRNA-binding arm" evidence="20">
    <location>
        <begin position="1025"/>
        <end position="1086"/>
    </location>
</feature>
<dbReference type="FunFam" id="1.10.287.380:FF:000001">
    <property type="entry name" value="Valine--tRNA ligase"/>
    <property type="match status" value="1"/>
</dbReference>
<evidence type="ECO:0000256" key="2">
    <source>
        <dbReference type="ARBA" id="ARBA00004496"/>
    </source>
</evidence>
<dbReference type="CDD" id="cd00817">
    <property type="entry name" value="ValRS_core"/>
    <property type="match status" value="1"/>
</dbReference>
<dbReference type="GO" id="GO:0005524">
    <property type="term" value="F:ATP binding"/>
    <property type="evidence" value="ECO:0007669"/>
    <property type="project" value="UniProtKB-KW"/>
</dbReference>
<dbReference type="PANTHER" id="PTHR11946">
    <property type="entry name" value="VALYL-TRNA SYNTHETASES"/>
    <property type="match status" value="1"/>
</dbReference>
<keyword evidence="17" id="KW-1133">Transmembrane helix</keyword>
<feature type="region of interest" description="Disordered" evidence="16">
    <location>
        <begin position="49"/>
        <end position="126"/>
    </location>
</feature>
<keyword evidence="10 15" id="KW-0030">Aminoacyl-tRNA synthetase</keyword>
<evidence type="ECO:0000256" key="15">
    <source>
        <dbReference type="RuleBase" id="RU363035"/>
    </source>
</evidence>
<dbReference type="NCBIfam" id="TIGR00422">
    <property type="entry name" value="valS"/>
    <property type="match status" value="1"/>
</dbReference>
<dbReference type="InterPro" id="IPR009080">
    <property type="entry name" value="tRNAsynth_Ia_anticodon-bd"/>
</dbReference>
<dbReference type="GO" id="GO:0004832">
    <property type="term" value="F:valine-tRNA ligase activity"/>
    <property type="evidence" value="ECO:0007669"/>
    <property type="project" value="UniProtKB-EC"/>
</dbReference>
<dbReference type="Gene3D" id="3.90.740.10">
    <property type="entry name" value="Valyl/Leucyl/Isoleucyl-tRNA synthetase, editing domain"/>
    <property type="match status" value="1"/>
</dbReference>
<dbReference type="STRING" id="658196.A0A397SQA3"/>
<keyword evidence="6 15" id="KW-0436">Ligase</keyword>
<dbReference type="InterPro" id="IPR037118">
    <property type="entry name" value="Val-tRNA_synth_C_sf"/>
</dbReference>
<dbReference type="EC" id="6.1.1.9" evidence="4"/>
<dbReference type="FunFam" id="3.40.50.620:FF:000020">
    <property type="entry name" value="Valine--tRNA ligase, mitochondrial"/>
    <property type="match status" value="1"/>
</dbReference>
<evidence type="ECO:0000256" key="3">
    <source>
        <dbReference type="ARBA" id="ARBA00005594"/>
    </source>
</evidence>
<dbReference type="PRINTS" id="PR00986">
    <property type="entry name" value="TRNASYNTHVAL"/>
</dbReference>
<evidence type="ECO:0000256" key="9">
    <source>
        <dbReference type="ARBA" id="ARBA00022917"/>
    </source>
</evidence>
<dbReference type="InterPro" id="IPR009008">
    <property type="entry name" value="Val/Leu/Ile-tRNA-synth_edit"/>
</dbReference>
<evidence type="ECO:0000256" key="16">
    <source>
        <dbReference type="SAM" id="MobiDB-lite"/>
    </source>
</evidence>
<comment type="similarity">
    <text evidence="3 15">Belongs to the class-I aminoacyl-tRNA synthetase family.</text>
</comment>
<keyword evidence="8 15" id="KW-0067">ATP-binding</keyword>
<dbReference type="GO" id="GO:0002161">
    <property type="term" value="F:aminoacyl-tRNA deacylase activity"/>
    <property type="evidence" value="ECO:0007669"/>
    <property type="project" value="InterPro"/>
</dbReference>
<evidence type="ECO:0000256" key="4">
    <source>
        <dbReference type="ARBA" id="ARBA00013169"/>
    </source>
</evidence>
<dbReference type="InterPro" id="IPR010978">
    <property type="entry name" value="tRNA-bd_arm"/>
</dbReference>
<evidence type="ECO:0000256" key="8">
    <source>
        <dbReference type="ARBA" id="ARBA00022840"/>
    </source>
</evidence>
<feature type="compositionally biased region" description="Basic and acidic residues" evidence="16">
    <location>
        <begin position="86"/>
        <end position="111"/>
    </location>
</feature>
<dbReference type="AlphaFoldDB" id="A0A397SQA3"/>
<keyword evidence="22" id="KW-1185">Reference proteome</keyword>
<evidence type="ECO:0000256" key="14">
    <source>
        <dbReference type="ARBA" id="ARBA00072234"/>
    </source>
</evidence>
<dbReference type="SUPFAM" id="SSF47323">
    <property type="entry name" value="Anticodon-binding domain of a subclass of class I aminoacyl-tRNA synthetases"/>
    <property type="match status" value="1"/>
</dbReference>